<dbReference type="InterPro" id="IPR011992">
    <property type="entry name" value="EF-hand-dom_pair"/>
</dbReference>
<dbReference type="Gene3D" id="1.10.238.10">
    <property type="entry name" value="EF-hand"/>
    <property type="match status" value="1"/>
</dbReference>
<dbReference type="InterPro" id="IPR045198">
    <property type="entry name" value="CNBL1-10"/>
</dbReference>
<dbReference type="Proteomes" id="UP000824469">
    <property type="component" value="Unassembled WGS sequence"/>
</dbReference>
<dbReference type="SUPFAM" id="SSF47473">
    <property type="entry name" value="EF-hand"/>
    <property type="match status" value="1"/>
</dbReference>
<feature type="domain" description="EF-hand" evidence="3">
    <location>
        <begin position="79"/>
        <end position="114"/>
    </location>
</feature>
<dbReference type="GO" id="GO:0019900">
    <property type="term" value="F:kinase binding"/>
    <property type="evidence" value="ECO:0007669"/>
    <property type="project" value="InterPro"/>
</dbReference>
<proteinExistence type="inferred from homology"/>
<dbReference type="InterPro" id="IPR002048">
    <property type="entry name" value="EF_hand_dom"/>
</dbReference>
<protein>
    <recommendedName>
        <fullName evidence="3">EF-hand domain-containing protein</fullName>
    </recommendedName>
</protein>
<reference evidence="4 5" key="1">
    <citation type="journal article" date="2021" name="Nat. Plants">
        <title>The Taxus genome provides insights into paclitaxel biosynthesis.</title>
        <authorList>
            <person name="Xiong X."/>
            <person name="Gou J."/>
            <person name="Liao Q."/>
            <person name="Li Y."/>
            <person name="Zhou Q."/>
            <person name="Bi G."/>
            <person name="Li C."/>
            <person name="Du R."/>
            <person name="Wang X."/>
            <person name="Sun T."/>
            <person name="Guo L."/>
            <person name="Liang H."/>
            <person name="Lu P."/>
            <person name="Wu Y."/>
            <person name="Zhang Z."/>
            <person name="Ro D.K."/>
            <person name="Shang Y."/>
            <person name="Huang S."/>
            <person name="Yan J."/>
        </authorList>
    </citation>
    <scope>NUCLEOTIDE SEQUENCE [LARGE SCALE GENOMIC DNA]</scope>
    <source>
        <strain evidence="4">Ta-2019</strain>
    </source>
</reference>
<dbReference type="GO" id="GO:0005509">
    <property type="term" value="F:calcium ion binding"/>
    <property type="evidence" value="ECO:0007669"/>
    <property type="project" value="InterPro"/>
</dbReference>
<comment type="similarity">
    <text evidence="2">Belongs to the calcineurin regulatory subunit family.</text>
</comment>
<dbReference type="PROSITE" id="PS50222">
    <property type="entry name" value="EF_HAND_2"/>
    <property type="match status" value="2"/>
</dbReference>
<keyword evidence="5" id="KW-1185">Reference proteome</keyword>
<evidence type="ECO:0000313" key="5">
    <source>
        <dbReference type="Proteomes" id="UP000824469"/>
    </source>
</evidence>
<dbReference type="EMBL" id="JAHRHJ020000008">
    <property type="protein sequence ID" value="KAH9305643.1"/>
    <property type="molecule type" value="Genomic_DNA"/>
</dbReference>
<evidence type="ECO:0000256" key="2">
    <source>
        <dbReference type="ARBA" id="ARBA00023774"/>
    </source>
</evidence>
<dbReference type="PANTHER" id="PTHR23056:SF138">
    <property type="entry name" value="CALCINEURIN B-LIKE PROTEIN 3"/>
    <property type="match status" value="1"/>
</dbReference>
<dbReference type="FunFam" id="1.10.238.10:FF:000073">
    <property type="entry name" value="calcineurin B-like protein 3"/>
    <property type="match status" value="1"/>
</dbReference>
<evidence type="ECO:0000256" key="1">
    <source>
        <dbReference type="ARBA" id="ARBA00022737"/>
    </source>
</evidence>
<dbReference type="GO" id="GO:0019722">
    <property type="term" value="P:calcium-mediated signaling"/>
    <property type="evidence" value="ECO:0007669"/>
    <property type="project" value="InterPro"/>
</dbReference>
<feature type="non-terminal residue" evidence="4">
    <location>
        <position position="388"/>
    </location>
</feature>
<comment type="caution">
    <text evidence="4">The sequence shown here is derived from an EMBL/GenBank/DDBJ whole genome shotgun (WGS) entry which is preliminary data.</text>
</comment>
<dbReference type="AlphaFoldDB" id="A0AA38KEE2"/>
<accession>A0AA38KEE2</accession>
<evidence type="ECO:0000259" key="3">
    <source>
        <dbReference type="PROSITE" id="PS50222"/>
    </source>
</evidence>
<sequence length="388" mass="43112">CLEGFNHLLDCFVRSFEVKVFKHVQGLRDPETIASGTVFSVSEVEALYELFKKISSAVIDDGLINKEEFQLALFKTNKKESLFADRVFDLFDTKRNGLLGFEEFACALSVFHPNAPIDDKIDFSFQLYDLKQKGFIGRQEVKQMVVATLAESGMNLSDDVVESIIDKALVRLHAGLAGLARLASLIGLVRLTCRLTESVEFSSKNHLGGLGPGSAAPCRDSPSPDSLACLISEMHAPYTYNSNFITRVLQDIQVPHTGLLSLLSFLQKTNHVGLDLNLYQVWTVFGLSQSTFSDYNITLTHALHYLMAFGILAAKSTLNQPSIHLHYFVVVYIGFSSPVPNIDFIPNSAFAVAWRRPLIDLESRIHLSQLTPAQTCFKLIAFVSTRPV</sequence>
<evidence type="ECO:0000313" key="4">
    <source>
        <dbReference type="EMBL" id="KAH9305643.1"/>
    </source>
</evidence>
<name>A0AA38KEE2_TAXCH</name>
<dbReference type="PANTHER" id="PTHR23056">
    <property type="entry name" value="CALCINEURIN B"/>
    <property type="match status" value="1"/>
</dbReference>
<organism evidence="4 5">
    <name type="scientific">Taxus chinensis</name>
    <name type="common">Chinese yew</name>
    <name type="synonym">Taxus wallichiana var. chinensis</name>
    <dbReference type="NCBI Taxonomy" id="29808"/>
    <lineage>
        <taxon>Eukaryota</taxon>
        <taxon>Viridiplantae</taxon>
        <taxon>Streptophyta</taxon>
        <taxon>Embryophyta</taxon>
        <taxon>Tracheophyta</taxon>
        <taxon>Spermatophyta</taxon>
        <taxon>Pinopsida</taxon>
        <taxon>Pinidae</taxon>
        <taxon>Conifers II</taxon>
        <taxon>Cupressales</taxon>
        <taxon>Taxaceae</taxon>
        <taxon>Taxus</taxon>
    </lineage>
</organism>
<feature type="domain" description="EF-hand" evidence="3">
    <location>
        <begin position="116"/>
        <end position="151"/>
    </location>
</feature>
<keyword evidence="1" id="KW-0677">Repeat</keyword>
<gene>
    <name evidence="4" type="ORF">KI387_010047</name>
</gene>